<dbReference type="SUPFAM" id="SSF161098">
    <property type="entry name" value="MetI-like"/>
    <property type="match status" value="1"/>
</dbReference>
<keyword evidence="3" id="KW-1003">Cell membrane</keyword>
<keyword evidence="2 9" id="KW-0813">Transport</keyword>
<dbReference type="Pfam" id="PF00528">
    <property type="entry name" value="BPD_transp_1"/>
    <property type="match status" value="1"/>
</dbReference>
<protein>
    <submittedName>
        <fullName evidence="11">Peptide ABC transporter</fullName>
    </submittedName>
</protein>
<evidence type="ECO:0000256" key="3">
    <source>
        <dbReference type="ARBA" id="ARBA00022475"/>
    </source>
</evidence>
<reference evidence="11 12" key="1">
    <citation type="submission" date="2014-08" db="EMBL/GenBank/DDBJ databases">
        <title>Genome sequences of NCPPB Pectobacterium isolates.</title>
        <authorList>
            <person name="Glover R.H."/>
            <person name="Sapp M."/>
            <person name="Elphinstone J."/>
        </authorList>
    </citation>
    <scope>NUCLEOTIDE SEQUENCE [LARGE SCALE GENOMIC DNA]</scope>
    <source>
        <strain evidence="11 12">NCPPB 2795</strain>
    </source>
</reference>
<feature type="transmembrane region" description="Helical" evidence="9">
    <location>
        <begin position="281"/>
        <end position="300"/>
    </location>
</feature>
<feature type="transmembrane region" description="Helical" evidence="9">
    <location>
        <begin position="177"/>
        <end position="197"/>
    </location>
</feature>
<dbReference type="Gene3D" id="1.10.3720.10">
    <property type="entry name" value="MetI-like"/>
    <property type="match status" value="1"/>
</dbReference>
<comment type="subcellular location">
    <subcellularLocation>
        <location evidence="1">Cell inner membrane</location>
        <topology evidence="1">Multi-pass membrane protein</topology>
    </subcellularLocation>
    <subcellularLocation>
        <location evidence="9">Cell membrane</location>
        <topology evidence="9">Multi-pass membrane protein</topology>
    </subcellularLocation>
</comment>
<dbReference type="AlphaFoldDB" id="A0A093U9A4"/>
<evidence type="ECO:0000256" key="6">
    <source>
        <dbReference type="ARBA" id="ARBA00022989"/>
    </source>
</evidence>
<evidence type="ECO:0000259" key="10">
    <source>
        <dbReference type="PROSITE" id="PS50928"/>
    </source>
</evidence>
<evidence type="ECO:0000256" key="2">
    <source>
        <dbReference type="ARBA" id="ARBA00022448"/>
    </source>
</evidence>
<feature type="transmembrane region" description="Helical" evidence="9">
    <location>
        <begin position="9"/>
        <end position="30"/>
    </location>
</feature>
<keyword evidence="7 9" id="KW-0472">Membrane</keyword>
<keyword evidence="4" id="KW-0997">Cell inner membrane</keyword>
<evidence type="ECO:0000256" key="7">
    <source>
        <dbReference type="ARBA" id="ARBA00023136"/>
    </source>
</evidence>
<evidence type="ECO:0000256" key="9">
    <source>
        <dbReference type="RuleBase" id="RU363032"/>
    </source>
</evidence>
<dbReference type="eggNOG" id="COG0601">
    <property type="taxonomic scope" value="Bacteria"/>
</dbReference>
<gene>
    <name evidence="11" type="ORF">KP22_13165</name>
</gene>
<evidence type="ECO:0000313" key="12">
    <source>
        <dbReference type="Proteomes" id="UP000032874"/>
    </source>
</evidence>
<sequence>MGWFIFHRLLALIPVLLVVSIVVFCLVHLAPGDPVLVILGNDASPGDVAALRQQMGLDQPLLTQFIVWFSAVLRGDLGRSLFMNASVMSLFLQHLQPTLALALYAQGLALLLGLAAGVLSASQQGRLLDRVIMGLAAVGMSIPGFLLGLFLIFFFAVQLRWFPVVGYSSTRGDVLVNLWYMTLPALALGLRIAALIARMTRAVMLDVLSENYIKTARAKGVSEYRVLLRHGLKNALLPILTICGESFGSLVTGTIVIESVFGIPGVGSLVVDSIERRDFSVIQGAVLLITISYVLINLVVDILGHAVDPRISLSGEKE</sequence>
<dbReference type="PROSITE" id="PS50928">
    <property type="entry name" value="ABC_TM1"/>
    <property type="match status" value="1"/>
</dbReference>
<dbReference type="CDD" id="cd06261">
    <property type="entry name" value="TM_PBP2"/>
    <property type="match status" value="1"/>
</dbReference>
<dbReference type="PANTHER" id="PTHR43163:SF6">
    <property type="entry name" value="DIPEPTIDE TRANSPORT SYSTEM PERMEASE PROTEIN DPPB-RELATED"/>
    <property type="match status" value="1"/>
</dbReference>
<evidence type="ECO:0000256" key="5">
    <source>
        <dbReference type="ARBA" id="ARBA00022692"/>
    </source>
</evidence>
<evidence type="ECO:0000313" key="11">
    <source>
        <dbReference type="EMBL" id="KFX04833.1"/>
    </source>
</evidence>
<organism evidence="11 12">
    <name type="scientific">Pectobacterium betavasculorum</name>
    <dbReference type="NCBI Taxonomy" id="55207"/>
    <lineage>
        <taxon>Bacteria</taxon>
        <taxon>Pseudomonadati</taxon>
        <taxon>Pseudomonadota</taxon>
        <taxon>Gammaproteobacteria</taxon>
        <taxon>Enterobacterales</taxon>
        <taxon>Pectobacteriaceae</taxon>
        <taxon>Pectobacterium</taxon>
    </lineage>
</organism>
<comment type="similarity">
    <text evidence="8">Belongs to the binding-protein-dependent transport system permease family. OppBC subfamily.</text>
</comment>
<feature type="domain" description="ABC transmembrane type-1" evidence="10">
    <location>
        <begin position="95"/>
        <end position="304"/>
    </location>
</feature>
<feature type="transmembrane region" description="Helical" evidence="9">
    <location>
        <begin position="131"/>
        <end position="157"/>
    </location>
</feature>
<dbReference type="Pfam" id="PF19300">
    <property type="entry name" value="BPD_transp_1_N"/>
    <property type="match status" value="1"/>
</dbReference>
<dbReference type="Proteomes" id="UP000032874">
    <property type="component" value="Unassembled WGS sequence"/>
</dbReference>
<dbReference type="RefSeq" id="WP_039324609.1">
    <property type="nucleotide sequence ID" value="NZ_JQHM01000004.1"/>
</dbReference>
<feature type="transmembrane region" description="Helical" evidence="9">
    <location>
        <begin position="98"/>
        <end position="119"/>
    </location>
</feature>
<accession>A0A093U9A4</accession>
<dbReference type="STRING" id="55207.KP22_13165"/>
<dbReference type="GO" id="GO:0005886">
    <property type="term" value="C:plasma membrane"/>
    <property type="evidence" value="ECO:0007669"/>
    <property type="project" value="UniProtKB-SubCell"/>
</dbReference>
<dbReference type="GO" id="GO:0055085">
    <property type="term" value="P:transmembrane transport"/>
    <property type="evidence" value="ECO:0007669"/>
    <property type="project" value="InterPro"/>
</dbReference>
<evidence type="ECO:0000256" key="8">
    <source>
        <dbReference type="ARBA" id="ARBA00024202"/>
    </source>
</evidence>
<dbReference type="InterPro" id="IPR045621">
    <property type="entry name" value="BPD_transp_1_N"/>
</dbReference>
<name>A0A093U9A4_9GAMM</name>
<keyword evidence="5 9" id="KW-0812">Transmembrane</keyword>
<evidence type="ECO:0000256" key="4">
    <source>
        <dbReference type="ARBA" id="ARBA00022519"/>
    </source>
</evidence>
<dbReference type="InterPro" id="IPR035906">
    <property type="entry name" value="MetI-like_sf"/>
</dbReference>
<dbReference type="PANTHER" id="PTHR43163">
    <property type="entry name" value="DIPEPTIDE TRANSPORT SYSTEM PERMEASE PROTEIN DPPB-RELATED"/>
    <property type="match status" value="1"/>
</dbReference>
<keyword evidence="6 9" id="KW-1133">Transmembrane helix</keyword>
<feature type="transmembrane region" description="Helical" evidence="9">
    <location>
        <begin position="235"/>
        <end position="261"/>
    </location>
</feature>
<comment type="caution">
    <text evidence="11">The sequence shown here is derived from an EMBL/GenBank/DDBJ whole genome shotgun (WGS) entry which is preliminary data.</text>
</comment>
<dbReference type="EMBL" id="JQHM01000004">
    <property type="protein sequence ID" value="KFX04833.1"/>
    <property type="molecule type" value="Genomic_DNA"/>
</dbReference>
<evidence type="ECO:0000256" key="1">
    <source>
        <dbReference type="ARBA" id="ARBA00004429"/>
    </source>
</evidence>
<proteinExistence type="inferred from homology"/>
<dbReference type="InterPro" id="IPR000515">
    <property type="entry name" value="MetI-like"/>
</dbReference>